<dbReference type="Proteomes" id="UP000317650">
    <property type="component" value="Chromosome 5"/>
</dbReference>
<dbReference type="EMBL" id="PYDT01000003">
    <property type="protein sequence ID" value="THU67915.1"/>
    <property type="molecule type" value="Genomic_DNA"/>
</dbReference>
<name>A0A4V4H8J1_MUSBA</name>
<sequence length="177" mass="19004">MAARFGLAGGAFQRVGSGRYGTPTTPTSPRPRSSSLPYLLPSTIHGKEEGGGGRGRERAEEEGMRSEEGFVTFHLTAGEECVLLLPLPLPSPLLSSPSLLHSYPGSITHHTIALEGKAPFYRHALAAKSCSSEVILVQLPHGCGPFLLFKEYSGRFGTRIFGVFRPAPVFIQKPETA</sequence>
<evidence type="ECO:0000313" key="2">
    <source>
        <dbReference type="EMBL" id="THU67915.1"/>
    </source>
</evidence>
<dbReference type="AlphaFoldDB" id="A0A4V4H8J1"/>
<organism evidence="2 3">
    <name type="scientific">Musa balbisiana</name>
    <name type="common">Banana</name>
    <dbReference type="NCBI Taxonomy" id="52838"/>
    <lineage>
        <taxon>Eukaryota</taxon>
        <taxon>Viridiplantae</taxon>
        <taxon>Streptophyta</taxon>
        <taxon>Embryophyta</taxon>
        <taxon>Tracheophyta</taxon>
        <taxon>Spermatophyta</taxon>
        <taxon>Magnoliopsida</taxon>
        <taxon>Liliopsida</taxon>
        <taxon>Zingiberales</taxon>
        <taxon>Musaceae</taxon>
        <taxon>Musa</taxon>
    </lineage>
</organism>
<protein>
    <submittedName>
        <fullName evidence="2">Uncharacterized protein</fullName>
    </submittedName>
</protein>
<comment type="caution">
    <text evidence="2">The sequence shown here is derived from an EMBL/GenBank/DDBJ whole genome shotgun (WGS) entry which is preliminary data.</text>
</comment>
<accession>A0A4V4H8J1</accession>
<proteinExistence type="predicted"/>
<evidence type="ECO:0000256" key="1">
    <source>
        <dbReference type="SAM" id="MobiDB-lite"/>
    </source>
</evidence>
<feature type="compositionally biased region" description="Low complexity" evidence="1">
    <location>
        <begin position="16"/>
        <end position="43"/>
    </location>
</feature>
<evidence type="ECO:0000313" key="3">
    <source>
        <dbReference type="Proteomes" id="UP000317650"/>
    </source>
</evidence>
<gene>
    <name evidence="2" type="ORF">C4D60_Mb05t29750</name>
</gene>
<keyword evidence="3" id="KW-1185">Reference proteome</keyword>
<feature type="compositionally biased region" description="Basic and acidic residues" evidence="1">
    <location>
        <begin position="45"/>
        <end position="65"/>
    </location>
</feature>
<reference evidence="2 3" key="1">
    <citation type="journal article" date="2019" name="Nat. Plants">
        <title>Genome sequencing of Musa balbisiana reveals subgenome evolution and function divergence in polyploid bananas.</title>
        <authorList>
            <person name="Yao X."/>
        </authorList>
    </citation>
    <scope>NUCLEOTIDE SEQUENCE [LARGE SCALE GENOMIC DNA]</scope>
    <source>
        <strain evidence="3">cv. DH-PKW</strain>
        <tissue evidence="2">Leaves</tissue>
    </source>
</reference>
<feature type="region of interest" description="Disordered" evidence="1">
    <location>
        <begin position="1"/>
        <end position="65"/>
    </location>
</feature>